<evidence type="ECO:0000256" key="9">
    <source>
        <dbReference type="ARBA" id="ARBA00029678"/>
    </source>
</evidence>
<evidence type="ECO:0000256" key="3">
    <source>
        <dbReference type="ARBA" id="ARBA00014384"/>
    </source>
</evidence>
<keyword evidence="15" id="KW-1185">Reference proteome</keyword>
<dbReference type="PANTHER" id="PTHR12170">
    <property type="entry name" value="MACROPHAGE ERYTHROBLAST ATTACHER-RELATED"/>
    <property type="match status" value="1"/>
</dbReference>
<dbReference type="Proteomes" id="UP000014760">
    <property type="component" value="Unassembled WGS sequence"/>
</dbReference>
<dbReference type="InterPro" id="IPR006595">
    <property type="entry name" value="CTLH_C"/>
</dbReference>
<dbReference type="EnsemblMetazoa" id="CapteT123183">
    <property type="protein sequence ID" value="CapteP123183"/>
    <property type="gene ID" value="CapteG123183"/>
</dbReference>
<feature type="domain" description="RING-Gid-type" evidence="12">
    <location>
        <begin position="304"/>
        <end position="373"/>
    </location>
</feature>
<dbReference type="HOGENOM" id="CLU_027445_0_1_1"/>
<evidence type="ECO:0000256" key="1">
    <source>
        <dbReference type="ARBA" id="ARBA00004109"/>
    </source>
</evidence>
<dbReference type="PROSITE" id="PS51867">
    <property type="entry name" value="ZF_RING_GID"/>
    <property type="match status" value="1"/>
</dbReference>
<comment type="subcellular location">
    <subcellularLocation>
        <location evidence="2">Cytoplasm</location>
    </subcellularLocation>
    <subcellularLocation>
        <location evidence="1">Nucleus matrix</location>
    </subcellularLocation>
</comment>
<reference evidence="14" key="3">
    <citation type="submission" date="2015-06" db="UniProtKB">
        <authorList>
            <consortium name="EnsemblMetazoa"/>
        </authorList>
    </citation>
    <scope>IDENTIFICATION</scope>
</reference>
<dbReference type="GO" id="GO:0005737">
    <property type="term" value="C:cytoplasm"/>
    <property type="evidence" value="ECO:0007669"/>
    <property type="project" value="UniProtKB-SubCell"/>
</dbReference>
<reference evidence="15" key="1">
    <citation type="submission" date="2012-12" db="EMBL/GenBank/DDBJ databases">
        <authorList>
            <person name="Hellsten U."/>
            <person name="Grimwood J."/>
            <person name="Chapman J.A."/>
            <person name="Shapiro H."/>
            <person name="Aerts A."/>
            <person name="Otillar R.P."/>
            <person name="Terry A.Y."/>
            <person name="Boore J.L."/>
            <person name="Simakov O."/>
            <person name="Marletaz F."/>
            <person name="Cho S.-J."/>
            <person name="Edsinger-Gonzales E."/>
            <person name="Havlak P."/>
            <person name="Kuo D.-H."/>
            <person name="Larsson T."/>
            <person name="Lv J."/>
            <person name="Arendt D."/>
            <person name="Savage R."/>
            <person name="Osoegawa K."/>
            <person name="de Jong P."/>
            <person name="Lindberg D.R."/>
            <person name="Seaver E.C."/>
            <person name="Weisblat D.A."/>
            <person name="Putnam N.H."/>
            <person name="Grigoriev I.V."/>
            <person name="Rokhsar D.S."/>
        </authorList>
    </citation>
    <scope>NUCLEOTIDE SEQUENCE</scope>
    <source>
        <strain evidence="15">I ESC-2004</strain>
    </source>
</reference>
<keyword evidence="4" id="KW-0963">Cytoplasm</keyword>
<dbReference type="InterPro" id="IPR044063">
    <property type="entry name" value="ZF_RING_GID"/>
</dbReference>
<dbReference type="InterPro" id="IPR045098">
    <property type="entry name" value="Fyv10_fam"/>
</dbReference>
<dbReference type="FunCoup" id="R7ULR9">
    <property type="interactions" value="1327"/>
</dbReference>
<reference evidence="13 15" key="2">
    <citation type="journal article" date="2013" name="Nature">
        <title>Insights into bilaterian evolution from three spiralian genomes.</title>
        <authorList>
            <person name="Simakov O."/>
            <person name="Marletaz F."/>
            <person name="Cho S.J."/>
            <person name="Edsinger-Gonzales E."/>
            <person name="Havlak P."/>
            <person name="Hellsten U."/>
            <person name="Kuo D.H."/>
            <person name="Larsson T."/>
            <person name="Lv J."/>
            <person name="Arendt D."/>
            <person name="Savage R."/>
            <person name="Osoegawa K."/>
            <person name="de Jong P."/>
            <person name="Grimwood J."/>
            <person name="Chapman J.A."/>
            <person name="Shapiro H."/>
            <person name="Aerts A."/>
            <person name="Otillar R.P."/>
            <person name="Terry A.Y."/>
            <person name="Boore J.L."/>
            <person name="Grigoriev I.V."/>
            <person name="Lindberg D.R."/>
            <person name="Seaver E.C."/>
            <person name="Weisblat D.A."/>
            <person name="Putnam N.H."/>
            <person name="Rokhsar D.S."/>
        </authorList>
    </citation>
    <scope>NUCLEOTIDE SEQUENCE</scope>
    <source>
        <strain evidence="13 15">I ESC-2004</strain>
    </source>
</reference>
<evidence type="ECO:0000256" key="4">
    <source>
        <dbReference type="ARBA" id="ARBA00022490"/>
    </source>
</evidence>
<evidence type="ECO:0000256" key="6">
    <source>
        <dbReference type="ARBA" id="ARBA00022771"/>
    </source>
</evidence>
<dbReference type="AlphaFoldDB" id="R7ULR9"/>
<sequence length="388" mass="44611">MADLKSLEHPTLKVPYEILNKKFRAAQKNIDREVSHIQIDANELESCLKKNAPLGDVSRVLDGVVEKLTIMKRKAEESILDEVQAARVCKRRIEHLKDYETLSPTAANQWQKKRLDRMLVEYFLRAGYYSSAIKLANQSNIEDLINIELFLVAKEVEDTLAKGDTSKCLAWFHDNKSKLRKMQSTLEFNLREQEFIELVRANRRLDAVKHARKYFVDLNDNQLCGVQKAMGLLAYPVNTEVPAYKELLEPSRWQRLVQQFRQENFKVYQLNSHSVFTVTLQAGLSALKTPQCYKDDGLSKNPECPVCSSHMNRLARKLPFAHSAQSKLICSISGRPLNEHNPPLMLPNGHVYGCDSLHEMAEEHEGRIVCPRTKQIFTLDEVEKVYVM</sequence>
<dbReference type="Pfam" id="PF10607">
    <property type="entry name" value="CTLH"/>
    <property type="match status" value="1"/>
</dbReference>
<feature type="zinc finger region" description="RING-Gid-type" evidence="10">
    <location>
        <begin position="304"/>
        <end position="373"/>
    </location>
</feature>
<evidence type="ECO:0000259" key="12">
    <source>
        <dbReference type="PROSITE" id="PS51867"/>
    </source>
</evidence>
<evidence type="ECO:0000256" key="8">
    <source>
        <dbReference type="ARBA" id="ARBA00023057"/>
    </source>
</evidence>
<evidence type="ECO:0000313" key="13">
    <source>
        <dbReference type="EMBL" id="ELU07028.1"/>
    </source>
</evidence>
<keyword evidence="7" id="KW-0862">Zinc</keyword>
<feature type="domain" description="CTLH" evidence="11">
    <location>
        <begin position="153"/>
        <end position="206"/>
    </location>
</feature>
<dbReference type="InterPro" id="IPR006594">
    <property type="entry name" value="LisH"/>
</dbReference>
<gene>
    <name evidence="13" type="ORF">CAPTEDRAFT_123183</name>
</gene>
<evidence type="ECO:0000256" key="5">
    <source>
        <dbReference type="ARBA" id="ARBA00022723"/>
    </source>
</evidence>
<dbReference type="OMA" id="ANHETAR"/>
<evidence type="ECO:0000259" key="11">
    <source>
        <dbReference type="PROSITE" id="PS50897"/>
    </source>
</evidence>
<dbReference type="STRING" id="283909.R7ULR9"/>
<accession>R7ULR9</accession>
<dbReference type="InterPro" id="IPR024964">
    <property type="entry name" value="CTLH/CRA"/>
</dbReference>
<evidence type="ECO:0000256" key="7">
    <source>
        <dbReference type="ARBA" id="ARBA00022833"/>
    </source>
</evidence>
<dbReference type="PROSITE" id="PS50897">
    <property type="entry name" value="CTLH"/>
    <property type="match status" value="1"/>
</dbReference>
<keyword evidence="5" id="KW-0479">Metal-binding</keyword>
<dbReference type="SMART" id="SM00668">
    <property type="entry name" value="CTLH"/>
    <property type="match status" value="1"/>
</dbReference>
<dbReference type="GO" id="GO:0016363">
    <property type="term" value="C:nuclear matrix"/>
    <property type="evidence" value="ECO:0007669"/>
    <property type="project" value="UniProtKB-SubCell"/>
</dbReference>
<dbReference type="GO" id="GO:0034657">
    <property type="term" value="C:GID complex"/>
    <property type="evidence" value="ECO:0007669"/>
    <property type="project" value="TreeGrafter"/>
</dbReference>
<dbReference type="InterPro" id="IPR013144">
    <property type="entry name" value="CRA_dom"/>
</dbReference>
<dbReference type="PANTHER" id="PTHR12170:SF2">
    <property type="entry name" value="E3 UBIQUITIN-PROTEIN TRANSFERASE MAEA"/>
    <property type="match status" value="1"/>
</dbReference>
<dbReference type="EMBL" id="AMQN01007212">
    <property type="status" value="NOT_ANNOTATED_CDS"/>
    <property type="molecule type" value="Genomic_DNA"/>
</dbReference>
<protein>
    <recommendedName>
        <fullName evidence="3">E3 ubiquitin-protein transferase MAEA</fullName>
    </recommendedName>
    <alternativeName>
        <fullName evidence="9">Macrophage erythroblast attacher</fullName>
    </alternativeName>
</protein>
<name>R7ULR9_CAPTE</name>
<dbReference type="GO" id="GO:0008270">
    <property type="term" value="F:zinc ion binding"/>
    <property type="evidence" value="ECO:0007669"/>
    <property type="project" value="UniProtKB-KW"/>
</dbReference>
<evidence type="ECO:0000313" key="14">
    <source>
        <dbReference type="EnsemblMetazoa" id="CapteP123183"/>
    </source>
</evidence>
<dbReference type="GO" id="GO:0043161">
    <property type="term" value="P:proteasome-mediated ubiquitin-dependent protein catabolic process"/>
    <property type="evidence" value="ECO:0007669"/>
    <property type="project" value="InterPro"/>
</dbReference>
<dbReference type="SMART" id="SM00667">
    <property type="entry name" value="LisH"/>
    <property type="match status" value="1"/>
</dbReference>
<dbReference type="PROSITE" id="PS50896">
    <property type="entry name" value="LISH"/>
    <property type="match status" value="1"/>
</dbReference>
<evidence type="ECO:0000256" key="2">
    <source>
        <dbReference type="ARBA" id="ARBA00004496"/>
    </source>
</evidence>
<dbReference type="OrthoDB" id="1933455at2759"/>
<evidence type="ECO:0000313" key="15">
    <source>
        <dbReference type="Proteomes" id="UP000014760"/>
    </source>
</evidence>
<keyword evidence="8" id="KW-0265">Erythrocyte maturation</keyword>
<dbReference type="EMBL" id="KB300220">
    <property type="protein sequence ID" value="ELU07028.1"/>
    <property type="molecule type" value="Genomic_DNA"/>
</dbReference>
<evidence type="ECO:0000256" key="10">
    <source>
        <dbReference type="PROSITE-ProRule" id="PRU01215"/>
    </source>
</evidence>
<dbReference type="SUPFAM" id="SSF57850">
    <property type="entry name" value="RING/U-box"/>
    <property type="match status" value="1"/>
</dbReference>
<dbReference type="CDD" id="cd16659">
    <property type="entry name" value="RING-Ubox_Emp"/>
    <property type="match status" value="1"/>
</dbReference>
<organism evidence="13">
    <name type="scientific">Capitella teleta</name>
    <name type="common">Polychaete worm</name>
    <dbReference type="NCBI Taxonomy" id="283909"/>
    <lineage>
        <taxon>Eukaryota</taxon>
        <taxon>Metazoa</taxon>
        <taxon>Spiralia</taxon>
        <taxon>Lophotrochozoa</taxon>
        <taxon>Annelida</taxon>
        <taxon>Polychaeta</taxon>
        <taxon>Sedentaria</taxon>
        <taxon>Scolecida</taxon>
        <taxon>Capitellidae</taxon>
        <taxon>Capitella</taxon>
    </lineage>
</organism>
<dbReference type="GO" id="GO:0061630">
    <property type="term" value="F:ubiquitin protein ligase activity"/>
    <property type="evidence" value="ECO:0007669"/>
    <property type="project" value="InterPro"/>
</dbReference>
<proteinExistence type="predicted"/>
<dbReference type="SMART" id="SM00757">
    <property type="entry name" value="CRA"/>
    <property type="match status" value="1"/>
</dbReference>
<dbReference type="GO" id="GO:0043249">
    <property type="term" value="P:erythrocyte maturation"/>
    <property type="evidence" value="ECO:0007669"/>
    <property type="project" value="UniProtKB-KW"/>
</dbReference>
<keyword evidence="6 10" id="KW-0863">Zinc-finger</keyword>